<dbReference type="GO" id="GO:0032259">
    <property type="term" value="P:methylation"/>
    <property type="evidence" value="ECO:0007669"/>
    <property type="project" value="UniProtKB-KW"/>
</dbReference>
<protein>
    <submittedName>
        <fullName evidence="1">Class I SAM-dependent methyltransferase</fullName>
    </submittedName>
</protein>
<comment type="caution">
    <text evidence="1">The sequence shown here is derived from an EMBL/GenBank/DDBJ whole genome shotgun (WGS) entry which is preliminary data.</text>
</comment>
<keyword evidence="2" id="KW-1185">Reference proteome</keyword>
<proteinExistence type="predicted"/>
<dbReference type="OrthoDB" id="9816564at2"/>
<gene>
    <name evidence="1" type="ORF">ED312_22775</name>
</gene>
<evidence type="ECO:0000313" key="2">
    <source>
        <dbReference type="Proteomes" id="UP000267469"/>
    </source>
</evidence>
<dbReference type="AlphaFoldDB" id="A0A3N0D1Q6"/>
<dbReference type="SUPFAM" id="SSF53335">
    <property type="entry name" value="S-adenosyl-L-methionine-dependent methyltransferases"/>
    <property type="match status" value="1"/>
</dbReference>
<keyword evidence="1" id="KW-0489">Methyltransferase</keyword>
<dbReference type="RefSeq" id="WP_123218324.1">
    <property type="nucleotide sequence ID" value="NZ_RJTM01000186.1"/>
</dbReference>
<dbReference type="Gene3D" id="3.40.50.150">
    <property type="entry name" value="Vaccinia Virus protein VP39"/>
    <property type="match status" value="1"/>
</dbReference>
<dbReference type="Proteomes" id="UP000267469">
    <property type="component" value="Unassembled WGS sequence"/>
</dbReference>
<dbReference type="Pfam" id="PF13489">
    <property type="entry name" value="Methyltransf_23"/>
    <property type="match status" value="1"/>
</dbReference>
<name>A0A3N0D1Q6_SINP1</name>
<keyword evidence="1" id="KW-0808">Transferase</keyword>
<dbReference type="GO" id="GO:0008168">
    <property type="term" value="F:methyltransferase activity"/>
    <property type="evidence" value="ECO:0007669"/>
    <property type="project" value="UniProtKB-KW"/>
</dbReference>
<reference evidence="1 2" key="1">
    <citation type="submission" date="2018-10" db="EMBL/GenBank/DDBJ databases">
        <title>Sinomicrobium pectinilyticum sp. nov., a pectinase-producing bacterium isolated from alkaline and saline soil, and emended description of the genus Sinomicrobium.</title>
        <authorList>
            <person name="Cheng B."/>
            <person name="Li C."/>
            <person name="Lai Q."/>
            <person name="Du M."/>
            <person name="Shao Z."/>
            <person name="Xu P."/>
            <person name="Yang C."/>
        </authorList>
    </citation>
    <scope>NUCLEOTIDE SEQUENCE [LARGE SCALE GENOMIC DNA]</scope>
    <source>
        <strain evidence="1 2">5DNS001</strain>
    </source>
</reference>
<evidence type="ECO:0000313" key="1">
    <source>
        <dbReference type="EMBL" id="RNL69183.1"/>
    </source>
</evidence>
<dbReference type="EMBL" id="RJTM01000186">
    <property type="protein sequence ID" value="RNL69183.1"/>
    <property type="molecule type" value="Genomic_DNA"/>
</dbReference>
<accession>A0A3N0D1Q6</accession>
<dbReference type="InterPro" id="IPR029063">
    <property type="entry name" value="SAM-dependent_MTases_sf"/>
</dbReference>
<organism evidence="1 2">
    <name type="scientific">Sinomicrobium pectinilyticum</name>
    <dbReference type="NCBI Taxonomy" id="1084421"/>
    <lineage>
        <taxon>Bacteria</taxon>
        <taxon>Pseudomonadati</taxon>
        <taxon>Bacteroidota</taxon>
        <taxon>Flavobacteriia</taxon>
        <taxon>Flavobacteriales</taxon>
        <taxon>Flavobacteriaceae</taxon>
        <taxon>Sinomicrobium</taxon>
    </lineage>
</organism>
<sequence>MSNLRHCPLCSSENVSLFYQRKHTFYSCGHCRGLFRPESTYVDSDAEKSRYEEHNNDISDKRYRQFVFPITSSVQHDFKKYHRGLDFGSGTGPVISKVLEDKGYTIAQYDPFFARNKNLLKEHYDYIVCCEVMEHFHKPYEEFGLLRSLLLPGGKLYCMTSLYDNTIDFHGWNYKNDPTHVFIYSEETLQWIKKEFGFSGLMVEGRLIVYVK</sequence>